<dbReference type="AlphaFoldDB" id="A0A9W8A9I1"/>
<evidence type="ECO:0000259" key="1">
    <source>
        <dbReference type="PROSITE" id="PS50127"/>
    </source>
</evidence>
<gene>
    <name evidence="2" type="primary">MMS2</name>
    <name evidence="2" type="ORF">H4219_001482</name>
</gene>
<dbReference type="SUPFAM" id="SSF54495">
    <property type="entry name" value="UBC-like"/>
    <property type="match status" value="1"/>
</dbReference>
<dbReference type="OrthoDB" id="6508832at2759"/>
<dbReference type="InterPro" id="IPR000608">
    <property type="entry name" value="UBC"/>
</dbReference>
<dbReference type="Gene3D" id="3.10.110.10">
    <property type="entry name" value="Ubiquitin Conjugating Enzyme"/>
    <property type="match status" value="1"/>
</dbReference>
<accession>A0A9W8A9I1</accession>
<dbReference type="InterPro" id="IPR016135">
    <property type="entry name" value="UBQ-conjugating_enzyme/RWD"/>
</dbReference>
<name>A0A9W8A9I1_9FUNG</name>
<dbReference type="PROSITE" id="PS50127">
    <property type="entry name" value="UBC_2"/>
    <property type="match status" value="1"/>
</dbReference>
<protein>
    <submittedName>
        <fullName evidence="2">E2 ubiquitin-conjugating protein mms2</fullName>
    </submittedName>
</protein>
<dbReference type="Proteomes" id="UP001150538">
    <property type="component" value="Unassembled WGS sequence"/>
</dbReference>
<keyword evidence="3" id="KW-1185">Reference proteome</keyword>
<dbReference type="Pfam" id="PF00179">
    <property type="entry name" value="UQ_con"/>
    <property type="match status" value="1"/>
</dbReference>
<organism evidence="2 3">
    <name type="scientific">Mycoemilia scoparia</name>
    <dbReference type="NCBI Taxonomy" id="417184"/>
    <lineage>
        <taxon>Eukaryota</taxon>
        <taxon>Fungi</taxon>
        <taxon>Fungi incertae sedis</taxon>
        <taxon>Zoopagomycota</taxon>
        <taxon>Kickxellomycotina</taxon>
        <taxon>Kickxellomycetes</taxon>
        <taxon>Kickxellales</taxon>
        <taxon>Kickxellaceae</taxon>
        <taxon>Mycoemilia</taxon>
    </lineage>
</organism>
<reference evidence="2" key="1">
    <citation type="submission" date="2022-07" db="EMBL/GenBank/DDBJ databases">
        <title>Phylogenomic reconstructions and comparative analyses of Kickxellomycotina fungi.</title>
        <authorList>
            <person name="Reynolds N.K."/>
            <person name="Stajich J.E."/>
            <person name="Barry K."/>
            <person name="Grigoriev I.V."/>
            <person name="Crous P."/>
            <person name="Smith M.E."/>
        </authorList>
    </citation>
    <scope>NUCLEOTIDE SEQUENCE</scope>
    <source>
        <strain evidence="2">NBRC 100468</strain>
    </source>
</reference>
<comment type="caution">
    <text evidence="2">The sequence shown here is derived from an EMBL/GenBank/DDBJ whole genome shotgun (WGS) entry which is preliminary data.</text>
</comment>
<dbReference type="EMBL" id="JANBPU010000016">
    <property type="protein sequence ID" value="KAJ1920249.1"/>
    <property type="molecule type" value="Genomic_DNA"/>
</dbReference>
<feature type="domain" description="UBC core" evidence="1">
    <location>
        <begin position="5"/>
        <end position="118"/>
    </location>
</feature>
<evidence type="ECO:0000313" key="2">
    <source>
        <dbReference type="EMBL" id="KAJ1920249.1"/>
    </source>
</evidence>
<proteinExistence type="predicted"/>
<sequence length="118" mass="13323">MSNLPRNFVLLDELEKGEKGGGNGLYSYGLDKPDDTYLEFWNATLIGPINTAFESRIYSLKIRCGQNYPDAPPTARFVTKINLHCVGPDGTISPHKLQILKNWKRSNSIESLLRELLQ</sequence>
<evidence type="ECO:0000313" key="3">
    <source>
        <dbReference type="Proteomes" id="UP001150538"/>
    </source>
</evidence>
<dbReference type="PANTHER" id="PTHR24068">
    <property type="entry name" value="UBIQUITIN-CONJUGATING ENZYME E2"/>
    <property type="match status" value="1"/>
</dbReference>